<feature type="transmembrane region" description="Helical" evidence="6">
    <location>
        <begin position="244"/>
        <end position="264"/>
    </location>
</feature>
<gene>
    <name evidence="7" type="ORF">J8J04_00780</name>
</gene>
<accession>A0ABS5K2X8</accession>
<evidence type="ECO:0000256" key="5">
    <source>
        <dbReference type="ARBA" id="ARBA00023136"/>
    </source>
</evidence>
<evidence type="ECO:0000313" key="8">
    <source>
        <dbReference type="Proteomes" id="UP000811481"/>
    </source>
</evidence>
<evidence type="ECO:0000256" key="1">
    <source>
        <dbReference type="ARBA" id="ARBA00004651"/>
    </source>
</evidence>
<dbReference type="InterPro" id="IPR051461">
    <property type="entry name" value="UPF0750_membrane"/>
</dbReference>
<reference evidence="7" key="1">
    <citation type="submission" date="2021-04" db="EMBL/GenBank/DDBJ databases">
        <title>Draft genome sequence of StrPh-CL8, a phytoplasma strain causing strawberry phyllody in Chile.</title>
        <authorList>
            <person name="Cui W."/>
            <person name="Zamorano A."/>
            <person name="Fiore N."/>
        </authorList>
    </citation>
    <scope>NUCLEOTIDE SEQUENCE [LARGE SCALE GENOMIC DNA]</scope>
    <source>
        <strain evidence="7">StrPh-Cl</strain>
    </source>
</reference>
<dbReference type="EMBL" id="JAGVRH010000002">
    <property type="protein sequence ID" value="MBS2126241.1"/>
    <property type="molecule type" value="Genomic_DNA"/>
</dbReference>
<comment type="subcellular location">
    <subcellularLocation>
        <location evidence="1">Cell membrane</location>
        <topology evidence="1">Multi-pass membrane protein</topology>
    </subcellularLocation>
</comment>
<evidence type="ECO:0000256" key="6">
    <source>
        <dbReference type="SAM" id="Phobius"/>
    </source>
</evidence>
<dbReference type="PANTHER" id="PTHR33545:SF5">
    <property type="entry name" value="UPF0750 MEMBRANE PROTEIN YITT"/>
    <property type="match status" value="1"/>
</dbReference>
<protein>
    <submittedName>
        <fullName evidence="7">YitT family protein</fullName>
    </submittedName>
</protein>
<evidence type="ECO:0000256" key="4">
    <source>
        <dbReference type="ARBA" id="ARBA00022989"/>
    </source>
</evidence>
<keyword evidence="5 6" id="KW-0472">Membrane</keyword>
<feature type="transmembrane region" description="Helical" evidence="6">
    <location>
        <begin position="33"/>
        <end position="51"/>
    </location>
</feature>
<feature type="transmembrane region" description="Helical" evidence="6">
    <location>
        <begin position="120"/>
        <end position="144"/>
    </location>
</feature>
<name>A0ABS5K2X8_9MOLU</name>
<keyword evidence="3 6" id="KW-0812">Transmembrane</keyword>
<feature type="transmembrane region" description="Helical" evidence="6">
    <location>
        <begin position="94"/>
        <end position="113"/>
    </location>
</feature>
<evidence type="ECO:0000313" key="7">
    <source>
        <dbReference type="EMBL" id="MBS2126241.1"/>
    </source>
</evidence>
<dbReference type="Proteomes" id="UP000811481">
    <property type="component" value="Unassembled WGS sequence"/>
</dbReference>
<feature type="transmembrane region" description="Helical" evidence="6">
    <location>
        <begin position="164"/>
        <end position="185"/>
    </location>
</feature>
<feature type="transmembrane region" description="Helical" evidence="6">
    <location>
        <begin position="211"/>
        <end position="232"/>
    </location>
</feature>
<dbReference type="Pfam" id="PF02588">
    <property type="entry name" value="YitT_membrane"/>
    <property type="match status" value="1"/>
</dbReference>
<evidence type="ECO:0000256" key="2">
    <source>
        <dbReference type="ARBA" id="ARBA00022475"/>
    </source>
</evidence>
<dbReference type="InterPro" id="IPR003740">
    <property type="entry name" value="YitT"/>
</dbReference>
<keyword evidence="8" id="KW-1185">Reference proteome</keyword>
<organism evidence="7 8">
    <name type="scientific">'Fragaria x ananassa' phyllody phytoplasma</name>
    <dbReference type="NCBI Taxonomy" id="2358428"/>
    <lineage>
        <taxon>Bacteria</taxon>
        <taxon>Bacillati</taxon>
        <taxon>Mycoplasmatota</taxon>
        <taxon>Mollicutes</taxon>
        <taxon>Acholeplasmatales</taxon>
        <taxon>Acholeplasmataceae</taxon>
        <taxon>Candidatus Phytoplasma</taxon>
        <taxon>16SrXIII (Mexican periwinkle virescence group)</taxon>
    </lineage>
</organism>
<dbReference type="RefSeq" id="WP_212330949.1">
    <property type="nucleotide sequence ID" value="NZ_JAGVRH010000002.1"/>
</dbReference>
<sequence length="270" mass="30616">MKNNNININHGINHKKLNLNPSKIQYGAELKKLLIVFMALIGYDFISVWAINCTGGPSGNEGYKTDLYLGGIHGLGDLIGKILDKMGVLPYAQITNFGMIFYLVVNIVFLWFISYRYLDLYFTVTTALAFVFLPFMGMLLHTAVKDGFLQRSERFFGLFTAEAGFVSDFSRAIFAGFFIGIFYAIPIKLRSSTGGIDIIGKYLWVYKKKNIAVTIEVFEYVLVLIGFIANLFLEDISNETWKLLLSLLYAFVRIKLTCFMINIITTKSEQ</sequence>
<comment type="caution">
    <text evidence="7">The sequence shown here is derived from an EMBL/GenBank/DDBJ whole genome shotgun (WGS) entry which is preliminary data.</text>
</comment>
<dbReference type="PANTHER" id="PTHR33545">
    <property type="entry name" value="UPF0750 MEMBRANE PROTEIN YITT-RELATED"/>
    <property type="match status" value="1"/>
</dbReference>
<keyword evidence="4 6" id="KW-1133">Transmembrane helix</keyword>
<proteinExistence type="predicted"/>
<keyword evidence="2" id="KW-1003">Cell membrane</keyword>
<evidence type="ECO:0000256" key="3">
    <source>
        <dbReference type="ARBA" id="ARBA00022692"/>
    </source>
</evidence>